<reference evidence="3 4" key="1">
    <citation type="submission" date="2020-07" db="EMBL/GenBank/DDBJ databases">
        <title>MOT database genomes.</title>
        <authorList>
            <person name="Joseph S."/>
            <person name="Aduse-Opoku J."/>
            <person name="Hashim A."/>
            <person name="Wade W."/>
            <person name="Curtis M."/>
        </authorList>
    </citation>
    <scope>NUCLEOTIDE SEQUENCE [LARGE SCALE GENOMIC DNA]</scope>
    <source>
        <strain evidence="3 4">WMus004</strain>
    </source>
</reference>
<feature type="transmembrane region" description="Helical" evidence="2">
    <location>
        <begin position="50"/>
        <end position="68"/>
    </location>
</feature>
<dbReference type="EMBL" id="JACBXV010000129">
    <property type="protein sequence ID" value="NYS69673.1"/>
    <property type="molecule type" value="Genomic_DNA"/>
</dbReference>
<name>A0A853EJZ8_9ACTO</name>
<feature type="transmembrane region" description="Helical" evidence="2">
    <location>
        <begin position="185"/>
        <end position="204"/>
    </location>
</feature>
<gene>
    <name evidence="3" type="ORF">HZZ05_09140</name>
</gene>
<evidence type="ECO:0000256" key="1">
    <source>
        <dbReference type="SAM" id="MobiDB-lite"/>
    </source>
</evidence>
<organism evidence="3 4">
    <name type="scientific">Actinomyces bowdenii</name>
    <dbReference type="NCBI Taxonomy" id="131109"/>
    <lineage>
        <taxon>Bacteria</taxon>
        <taxon>Bacillati</taxon>
        <taxon>Actinomycetota</taxon>
        <taxon>Actinomycetes</taxon>
        <taxon>Actinomycetales</taxon>
        <taxon>Actinomycetaceae</taxon>
        <taxon>Actinomyces</taxon>
    </lineage>
</organism>
<proteinExistence type="predicted"/>
<comment type="caution">
    <text evidence="3">The sequence shown here is derived from an EMBL/GenBank/DDBJ whole genome shotgun (WGS) entry which is preliminary data.</text>
</comment>
<dbReference type="AlphaFoldDB" id="A0A853EJZ8"/>
<sequence>MLMSGSTAVRPSGAPAAPGVRGADGPPRWEAVRAVMRLELLIARRRRDTVALLVLCTLAALGVAVPGARALLGPLSPERLVHGLLLVVLATAVMLWLPSREARMRQLYGALPATRLDVLVARYSLLAAGWVVAILGWPAVVLAAGGPSDDVVGLYLAILAFSGAIAAAMPPLLAGHGGITPLPVLAVWGLGIGVIVEMPVVFGVELALSAMPRQVVMAGGLGLLTVLSVVGLGVSWVICRRIYLRQDH</sequence>
<feature type="transmembrane region" description="Helical" evidence="2">
    <location>
        <begin position="216"/>
        <end position="239"/>
    </location>
</feature>
<keyword evidence="2" id="KW-0812">Transmembrane</keyword>
<keyword evidence="2" id="KW-0472">Membrane</keyword>
<keyword evidence="2" id="KW-1133">Transmembrane helix</keyword>
<evidence type="ECO:0000313" key="4">
    <source>
        <dbReference type="Proteomes" id="UP000572528"/>
    </source>
</evidence>
<protein>
    <submittedName>
        <fullName evidence="3">Uncharacterized protein</fullName>
    </submittedName>
</protein>
<feature type="transmembrane region" description="Helical" evidence="2">
    <location>
        <begin position="119"/>
        <end position="140"/>
    </location>
</feature>
<evidence type="ECO:0000256" key="2">
    <source>
        <dbReference type="SAM" id="Phobius"/>
    </source>
</evidence>
<feature type="region of interest" description="Disordered" evidence="1">
    <location>
        <begin position="1"/>
        <end position="24"/>
    </location>
</feature>
<feature type="transmembrane region" description="Helical" evidence="2">
    <location>
        <begin position="152"/>
        <end position="173"/>
    </location>
</feature>
<evidence type="ECO:0000313" key="3">
    <source>
        <dbReference type="EMBL" id="NYS69673.1"/>
    </source>
</evidence>
<accession>A0A853EJZ8</accession>
<feature type="transmembrane region" description="Helical" evidence="2">
    <location>
        <begin position="80"/>
        <end position="98"/>
    </location>
</feature>
<dbReference type="Proteomes" id="UP000572528">
    <property type="component" value="Unassembled WGS sequence"/>
</dbReference>